<reference evidence="2" key="1">
    <citation type="submission" date="2022-11" db="UniProtKB">
        <authorList>
            <consortium name="WormBaseParasite"/>
        </authorList>
    </citation>
    <scope>IDENTIFICATION</scope>
</reference>
<keyword evidence="1" id="KW-1185">Reference proteome</keyword>
<dbReference type="Proteomes" id="UP000887577">
    <property type="component" value="Unplaced"/>
</dbReference>
<evidence type="ECO:0000313" key="2">
    <source>
        <dbReference type="WBParaSite" id="PSU_v2.g16105.t1"/>
    </source>
</evidence>
<accession>A0A914YBG5</accession>
<name>A0A914YBG5_9BILA</name>
<protein>
    <submittedName>
        <fullName evidence="2">Uncharacterized protein</fullName>
    </submittedName>
</protein>
<dbReference type="WBParaSite" id="PSU_v2.g16105.t1">
    <property type="protein sequence ID" value="PSU_v2.g16105.t1"/>
    <property type="gene ID" value="PSU_v2.g16105"/>
</dbReference>
<evidence type="ECO:0000313" key="1">
    <source>
        <dbReference type="Proteomes" id="UP000887577"/>
    </source>
</evidence>
<organism evidence="1 2">
    <name type="scientific">Panagrolaimus superbus</name>
    <dbReference type="NCBI Taxonomy" id="310955"/>
    <lineage>
        <taxon>Eukaryota</taxon>
        <taxon>Metazoa</taxon>
        <taxon>Ecdysozoa</taxon>
        <taxon>Nematoda</taxon>
        <taxon>Chromadorea</taxon>
        <taxon>Rhabditida</taxon>
        <taxon>Tylenchina</taxon>
        <taxon>Panagrolaimomorpha</taxon>
        <taxon>Panagrolaimoidea</taxon>
        <taxon>Panagrolaimidae</taxon>
        <taxon>Panagrolaimus</taxon>
    </lineage>
</organism>
<sequence>MEQLSRGCKSVSILESDLARRLIASELLNGELYYEDRELDVLSKTGSSYTNENGHEIVPSSLPFDSFYTNENGHETVPSSLPLLDMENKATYSKGIAAISKSDDNDKTKTYEFNYKEIKEYCTQAKRTWNFEAKCQSQRKSSNCGKNDISRMELETLRSPMVPSSYIVRKYFELIIERSNGKRKNGGQKTKFIEESGIEDNTEFPTFMDNADYIDASSTEKAIQNLKANIVTKIAKETGNKYTWTNWKETKPENLSCAR</sequence>
<dbReference type="AlphaFoldDB" id="A0A914YBG5"/>
<proteinExistence type="predicted"/>